<keyword evidence="4" id="KW-1185">Reference proteome</keyword>
<dbReference type="AlphaFoldDB" id="A0A814WC18"/>
<organism evidence="2 4">
    <name type="scientific">Didymodactylos carnosus</name>
    <dbReference type="NCBI Taxonomy" id="1234261"/>
    <lineage>
        <taxon>Eukaryota</taxon>
        <taxon>Metazoa</taxon>
        <taxon>Spiralia</taxon>
        <taxon>Gnathifera</taxon>
        <taxon>Rotifera</taxon>
        <taxon>Eurotatoria</taxon>
        <taxon>Bdelloidea</taxon>
        <taxon>Philodinida</taxon>
        <taxon>Philodinidae</taxon>
        <taxon>Didymodactylos</taxon>
    </lineage>
</organism>
<evidence type="ECO:0000313" key="2">
    <source>
        <dbReference type="EMBL" id="CAF1200359.1"/>
    </source>
</evidence>
<gene>
    <name evidence="2" type="ORF">GPM918_LOCUS23686</name>
    <name evidence="3" type="ORF">SRO942_LOCUS23685</name>
</gene>
<dbReference type="OrthoDB" id="6711362at2759"/>
<dbReference type="EMBL" id="CAJOBC010008558">
    <property type="protein sequence ID" value="CAF3964863.1"/>
    <property type="molecule type" value="Genomic_DNA"/>
</dbReference>
<accession>A0A814WC18</accession>
<dbReference type="Proteomes" id="UP000663829">
    <property type="component" value="Unassembled WGS sequence"/>
</dbReference>
<name>A0A814WC18_9BILA</name>
<dbReference type="Proteomes" id="UP000681722">
    <property type="component" value="Unassembled WGS sequence"/>
</dbReference>
<sequence length="200" mass="22475">MPSSRRAAYLDHPNRYNALSEFGISQISNNAIIAAEKLLIRCFGCDCATLDEARVICAKRFIEGKSNKSMLDKLPPTTDSFKQHLARANSCKNTSCTFLCKCDPQKCLNRNSDNIKQKQSLSNPNRTAKRSLFVSHAMLTDSDEEDENISVQTSDENESYGEEIDDYSEAEDENGNSINVLFETAQLQRANSHDDENDDF</sequence>
<feature type="compositionally biased region" description="Acidic residues" evidence="1">
    <location>
        <begin position="155"/>
        <end position="174"/>
    </location>
</feature>
<evidence type="ECO:0000313" key="3">
    <source>
        <dbReference type="EMBL" id="CAF3964863.1"/>
    </source>
</evidence>
<evidence type="ECO:0000256" key="1">
    <source>
        <dbReference type="SAM" id="MobiDB-lite"/>
    </source>
</evidence>
<protein>
    <submittedName>
        <fullName evidence="2">Uncharacterized protein</fullName>
    </submittedName>
</protein>
<feature type="region of interest" description="Disordered" evidence="1">
    <location>
        <begin position="142"/>
        <end position="176"/>
    </location>
</feature>
<evidence type="ECO:0000313" key="4">
    <source>
        <dbReference type="Proteomes" id="UP000663829"/>
    </source>
</evidence>
<comment type="caution">
    <text evidence="2">The sequence shown here is derived from an EMBL/GenBank/DDBJ whole genome shotgun (WGS) entry which is preliminary data.</text>
</comment>
<proteinExistence type="predicted"/>
<dbReference type="EMBL" id="CAJNOQ010008557">
    <property type="protein sequence ID" value="CAF1200359.1"/>
    <property type="molecule type" value="Genomic_DNA"/>
</dbReference>
<reference evidence="2" key="1">
    <citation type="submission" date="2021-02" db="EMBL/GenBank/DDBJ databases">
        <authorList>
            <person name="Nowell W R."/>
        </authorList>
    </citation>
    <scope>NUCLEOTIDE SEQUENCE</scope>
</reference>